<gene>
    <name evidence="1" type="ORF">SLEP1_g30417</name>
</gene>
<dbReference type="Proteomes" id="UP001054252">
    <property type="component" value="Unassembled WGS sequence"/>
</dbReference>
<protein>
    <submittedName>
        <fullName evidence="1">Uncharacterized protein</fullName>
    </submittedName>
</protein>
<accession>A0AAV5K5V7</accession>
<organism evidence="1 2">
    <name type="scientific">Rubroshorea leprosula</name>
    <dbReference type="NCBI Taxonomy" id="152421"/>
    <lineage>
        <taxon>Eukaryota</taxon>
        <taxon>Viridiplantae</taxon>
        <taxon>Streptophyta</taxon>
        <taxon>Embryophyta</taxon>
        <taxon>Tracheophyta</taxon>
        <taxon>Spermatophyta</taxon>
        <taxon>Magnoliopsida</taxon>
        <taxon>eudicotyledons</taxon>
        <taxon>Gunneridae</taxon>
        <taxon>Pentapetalae</taxon>
        <taxon>rosids</taxon>
        <taxon>malvids</taxon>
        <taxon>Malvales</taxon>
        <taxon>Dipterocarpaceae</taxon>
        <taxon>Rubroshorea</taxon>
    </lineage>
</organism>
<name>A0AAV5K5V7_9ROSI</name>
<dbReference type="AlphaFoldDB" id="A0AAV5K5V7"/>
<comment type="caution">
    <text evidence="1">The sequence shown here is derived from an EMBL/GenBank/DDBJ whole genome shotgun (WGS) entry which is preliminary data.</text>
</comment>
<evidence type="ECO:0000313" key="2">
    <source>
        <dbReference type="Proteomes" id="UP001054252"/>
    </source>
</evidence>
<sequence length="94" mass="10537">MIERGEEDGSRKGDGEKWKLTQAEHSWCSVTSYKPEVFLKEDGFKEVLAQFPLVEQVQPRQRFFALKYAADAACTIIMAKPAGGPKEKATCRNG</sequence>
<keyword evidence="2" id="KW-1185">Reference proteome</keyword>
<evidence type="ECO:0000313" key="1">
    <source>
        <dbReference type="EMBL" id="GKV20263.1"/>
    </source>
</evidence>
<proteinExistence type="predicted"/>
<dbReference type="EMBL" id="BPVZ01000054">
    <property type="protein sequence ID" value="GKV20263.1"/>
    <property type="molecule type" value="Genomic_DNA"/>
</dbReference>
<reference evidence="1 2" key="1">
    <citation type="journal article" date="2021" name="Commun. Biol.">
        <title>The genome of Shorea leprosula (Dipterocarpaceae) highlights the ecological relevance of drought in aseasonal tropical rainforests.</title>
        <authorList>
            <person name="Ng K.K.S."/>
            <person name="Kobayashi M.J."/>
            <person name="Fawcett J.A."/>
            <person name="Hatakeyama M."/>
            <person name="Paape T."/>
            <person name="Ng C.H."/>
            <person name="Ang C.C."/>
            <person name="Tnah L.H."/>
            <person name="Lee C.T."/>
            <person name="Nishiyama T."/>
            <person name="Sese J."/>
            <person name="O'Brien M.J."/>
            <person name="Copetti D."/>
            <person name="Mohd Noor M.I."/>
            <person name="Ong R.C."/>
            <person name="Putra M."/>
            <person name="Sireger I.Z."/>
            <person name="Indrioko S."/>
            <person name="Kosugi Y."/>
            <person name="Izuno A."/>
            <person name="Isagi Y."/>
            <person name="Lee S.L."/>
            <person name="Shimizu K.K."/>
        </authorList>
    </citation>
    <scope>NUCLEOTIDE SEQUENCE [LARGE SCALE GENOMIC DNA]</scope>
    <source>
        <strain evidence="1">214</strain>
    </source>
</reference>